<evidence type="ECO:0000313" key="4">
    <source>
        <dbReference type="Proteomes" id="UP000675554"/>
    </source>
</evidence>
<comment type="caution">
    <text evidence="3">The sequence shown here is derived from an EMBL/GenBank/DDBJ whole genome shotgun (WGS) entry which is preliminary data.</text>
</comment>
<feature type="compositionally biased region" description="Basic and acidic residues" evidence="1">
    <location>
        <begin position="97"/>
        <end position="115"/>
    </location>
</feature>
<name>A0A8T4IKT1_9ACTN</name>
<gene>
    <name evidence="3" type="ORF">KDA82_05590</name>
</gene>
<evidence type="ECO:0000313" key="3">
    <source>
        <dbReference type="EMBL" id="MBR7672508.1"/>
    </source>
</evidence>
<feature type="region of interest" description="Disordered" evidence="1">
    <location>
        <begin position="60"/>
        <end position="123"/>
    </location>
</feature>
<keyword evidence="2" id="KW-1133">Transmembrane helix</keyword>
<evidence type="ECO:0000256" key="2">
    <source>
        <dbReference type="SAM" id="Phobius"/>
    </source>
</evidence>
<keyword evidence="2" id="KW-0812">Transmembrane</keyword>
<evidence type="ECO:0000256" key="1">
    <source>
        <dbReference type="SAM" id="MobiDB-lite"/>
    </source>
</evidence>
<dbReference type="AlphaFoldDB" id="A0A8T4IKT1"/>
<feature type="compositionally biased region" description="Low complexity" evidence="1">
    <location>
        <begin position="60"/>
        <end position="96"/>
    </location>
</feature>
<organism evidence="3 4">
    <name type="scientific">Streptomyces daliensis</name>
    <dbReference type="NCBI Taxonomy" id="299421"/>
    <lineage>
        <taxon>Bacteria</taxon>
        <taxon>Bacillati</taxon>
        <taxon>Actinomycetota</taxon>
        <taxon>Actinomycetes</taxon>
        <taxon>Kitasatosporales</taxon>
        <taxon>Streptomycetaceae</taxon>
        <taxon>Streptomyces</taxon>
    </lineage>
</organism>
<keyword evidence="2" id="KW-0472">Membrane</keyword>
<keyword evidence="4" id="KW-1185">Reference proteome</keyword>
<dbReference type="Proteomes" id="UP000675554">
    <property type="component" value="Unassembled WGS sequence"/>
</dbReference>
<accession>A0A8T4IKT1</accession>
<dbReference type="EMBL" id="JAGSMN010000109">
    <property type="protein sequence ID" value="MBR7672508.1"/>
    <property type="molecule type" value="Genomic_DNA"/>
</dbReference>
<proteinExistence type="predicted"/>
<protein>
    <submittedName>
        <fullName evidence="3">Uncharacterized protein</fullName>
    </submittedName>
</protein>
<reference evidence="3" key="1">
    <citation type="submission" date="2021-04" db="EMBL/GenBank/DDBJ databases">
        <title>Sequencing of actinobacteria type strains.</title>
        <authorList>
            <person name="Nguyen G.-S."/>
            <person name="Wentzel A."/>
        </authorList>
    </citation>
    <scope>NUCLEOTIDE SEQUENCE</scope>
    <source>
        <strain evidence="3">DSM 42095</strain>
    </source>
</reference>
<sequence length="123" mass="12739">MSATQTTMVQLVPLAKELDENKVTPGVLGFLVFAVIGVAVWMLMKSMNRHMNRVDFEEPAAAAGGAKVPAPAAAEGAAATSTATSTSTSTATATAEAEAKATEPERDKPERDKPEPGSGTRHT</sequence>
<feature type="transmembrane region" description="Helical" evidence="2">
    <location>
        <begin position="23"/>
        <end position="43"/>
    </location>
</feature>